<evidence type="ECO:0000256" key="8">
    <source>
        <dbReference type="ARBA" id="ARBA00022967"/>
    </source>
</evidence>
<keyword evidence="10 16" id="KW-1133">Transmembrane helix</keyword>
<dbReference type="AlphaFoldDB" id="A0A0Y0I897"/>
<keyword evidence="5" id="KW-0813">Transport</keyword>
<geneLocation type="mitochondrion" evidence="17"/>
<dbReference type="EC" id="7.1.1.2" evidence="3"/>
<feature type="transmembrane region" description="Helical" evidence="16">
    <location>
        <begin position="142"/>
        <end position="161"/>
    </location>
</feature>
<comment type="similarity">
    <text evidence="2">Belongs to the complex I subunit 6 family.</text>
</comment>
<feature type="transmembrane region" description="Helical" evidence="16">
    <location>
        <begin position="50"/>
        <end position="71"/>
    </location>
</feature>
<keyword evidence="8" id="KW-1278">Translocase</keyword>
<evidence type="ECO:0000256" key="6">
    <source>
        <dbReference type="ARBA" id="ARBA00022660"/>
    </source>
</evidence>
<dbReference type="PANTHER" id="PTHR11435">
    <property type="entry name" value="NADH UBIQUINONE OXIDOREDUCTASE SUBUNIT ND6"/>
    <property type="match status" value="1"/>
</dbReference>
<dbReference type="InterPro" id="IPR050269">
    <property type="entry name" value="ComplexI_Subunit6"/>
</dbReference>
<evidence type="ECO:0000256" key="11">
    <source>
        <dbReference type="ARBA" id="ARBA00023027"/>
    </source>
</evidence>
<proteinExistence type="inferred from homology"/>
<feature type="transmembrane region" description="Helical" evidence="16">
    <location>
        <begin position="83"/>
        <end position="102"/>
    </location>
</feature>
<evidence type="ECO:0000256" key="13">
    <source>
        <dbReference type="ARBA" id="ARBA00023136"/>
    </source>
</evidence>
<dbReference type="GO" id="GO:0008137">
    <property type="term" value="F:NADH dehydrogenase (ubiquinone) activity"/>
    <property type="evidence" value="ECO:0007669"/>
    <property type="project" value="UniProtKB-EC"/>
</dbReference>
<dbReference type="PANTHER" id="PTHR11435:SF1">
    <property type="entry name" value="NADH-UBIQUINONE OXIDOREDUCTASE CHAIN 6"/>
    <property type="match status" value="1"/>
</dbReference>
<evidence type="ECO:0000256" key="5">
    <source>
        <dbReference type="ARBA" id="ARBA00022448"/>
    </source>
</evidence>
<accession>A0A0Y0I897</accession>
<evidence type="ECO:0000256" key="10">
    <source>
        <dbReference type="ARBA" id="ARBA00022989"/>
    </source>
</evidence>
<organism evidence="17">
    <name type="scientific">Engaewa subcoerulea</name>
    <dbReference type="NCBI Taxonomy" id="99762"/>
    <lineage>
        <taxon>Eukaryota</taxon>
        <taxon>Metazoa</taxon>
        <taxon>Ecdysozoa</taxon>
        <taxon>Arthropoda</taxon>
        <taxon>Crustacea</taxon>
        <taxon>Multicrustacea</taxon>
        <taxon>Malacostraca</taxon>
        <taxon>Eumalacostraca</taxon>
        <taxon>Eucarida</taxon>
        <taxon>Decapoda</taxon>
        <taxon>Pleocyemata</taxon>
        <taxon>Astacidea</taxon>
        <taxon>Parastacoidea</taxon>
        <taxon>Parastacidae</taxon>
        <taxon>Engaewa</taxon>
    </lineage>
</organism>
<evidence type="ECO:0000256" key="1">
    <source>
        <dbReference type="ARBA" id="ARBA00004225"/>
    </source>
</evidence>
<evidence type="ECO:0000256" key="16">
    <source>
        <dbReference type="SAM" id="Phobius"/>
    </source>
</evidence>
<comment type="catalytic activity">
    <reaction evidence="15">
        <text>a ubiquinone + NADH + 5 H(+)(in) = a ubiquinol + NAD(+) + 4 H(+)(out)</text>
        <dbReference type="Rhea" id="RHEA:29091"/>
        <dbReference type="Rhea" id="RHEA-COMP:9565"/>
        <dbReference type="Rhea" id="RHEA-COMP:9566"/>
        <dbReference type="ChEBI" id="CHEBI:15378"/>
        <dbReference type="ChEBI" id="CHEBI:16389"/>
        <dbReference type="ChEBI" id="CHEBI:17976"/>
        <dbReference type="ChEBI" id="CHEBI:57540"/>
        <dbReference type="ChEBI" id="CHEBI:57945"/>
        <dbReference type="EC" id="7.1.1.2"/>
    </reaction>
</comment>
<sequence length="174" mass="19227">MNILYFSFPLIFSISLLFTRMTHPLSMGVALLTQTLLVCISTGASNSCFWFSYILFLIFMGAMLILFIYVASLASNESFKIHPISGGLLVASLSVSLILLVTDPLSLAPNFSSLSSNTFFTEKNISSLTSTNMIYSPHTSPLTLFLIVYLLFSFLAVMKIINFTQAPLRPNKTP</sequence>
<keyword evidence="6" id="KW-0679">Respiratory chain</keyword>
<evidence type="ECO:0000256" key="3">
    <source>
        <dbReference type="ARBA" id="ARBA00012944"/>
    </source>
</evidence>
<evidence type="ECO:0000256" key="14">
    <source>
        <dbReference type="ARBA" id="ARBA00031019"/>
    </source>
</evidence>
<evidence type="ECO:0000256" key="9">
    <source>
        <dbReference type="ARBA" id="ARBA00022982"/>
    </source>
</evidence>
<evidence type="ECO:0000256" key="4">
    <source>
        <dbReference type="ARBA" id="ARBA00021095"/>
    </source>
</evidence>
<dbReference type="EMBL" id="KT946764">
    <property type="protein sequence ID" value="AMB27349.1"/>
    <property type="molecule type" value="Genomic_DNA"/>
</dbReference>
<evidence type="ECO:0000256" key="12">
    <source>
        <dbReference type="ARBA" id="ARBA00023128"/>
    </source>
</evidence>
<dbReference type="GO" id="GO:0031966">
    <property type="term" value="C:mitochondrial membrane"/>
    <property type="evidence" value="ECO:0007669"/>
    <property type="project" value="UniProtKB-SubCell"/>
</dbReference>
<name>A0A0Y0I897_9EUCA</name>
<gene>
    <name evidence="17" type="primary">nad6</name>
</gene>
<evidence type="ECO:0000256" key="15">
    <source>
        <dbReference type="ARBA" id="ARBA00049551"/>
    </source>
</evidence>
<keyword evidence="11" id="KW-0520">NAD</keyword>
<reference evidence="17" key="1">
    <citation type="submission" date="2015-10" db="EMBL/GenBank/DDBJ databases">
        <title>Complete mitochondrial genome of Engaewa subcoerulea.</title>
        <authorList>
            <person name="Gan H.M."/>
            <person name="Lee Y.P."/>
            <person name="Burnham Q."/>
            <person name="Austin C.M."/>
        </authorList>
    </citation>
    <scope>NUCLEOTIDE SEQUENCE</scope>
    <source>
        <strain evidence="17">E2</strain>
    </source>
</reference>
<keyword evidence="9" id="KW-0249">Electron transport</keyword>
<keyword evidence="12 17" id="KW-0496">Mitochondrion</keyword>
<evidence type="ECO:0000256" key="7">
    <source>
        <dbReference type="ARBA" id="ARBA00022692"/>
    </source>
</evidence>
<comment type="subcellular location">
    <subcellularLocation>
        <location evidence="1">Mitochondrion membrane</location>
        <topology evidence="1">Multi-pass membrane protein</topology>
    </subcellularLocation>
</comment>
<evidence type="ECO:0000256" key="2">
    <source>
        <dbReference type="ARBA" id="ARBA00005698"/>
    </source>
</evidence>
<evidence type="ECO:0000313" key="17">
    <source>
        <dbReference type="EMBL" id="AMB27349.1"/>
    </source>
</evidence>
<keyword evidence="13 16" id="KW-0472">Membrane</keyword>
<protein>
    <recommendedName>
        <fullName evidence="4">NADH-ubiquinone oxidoreductase chain 6</fullName>
        <ecNumber evidence="3">7.1.1.2</ecNumber>
    </recommendedName>
    <alternativeName>
        <fullName evidence="14">NADH dehydrogenase subunit 6</fullName>
    </alternativeName>
</protein>
<keyword evidence="7 16" id="KW-0812">Transmembrane</keyword>